<name>A0ABS8QCF2_9BURK</name>
<reference evidence="2" key="1">
    <citation type="submission" date="2021-11" db="EMBL/GenBank/DDBJ databases">
        <title>The complete genome of Massilia sp sp. G4R7.</title>
        <authorList>
            <person name="Liu L."/>
            <person name="Yue J."/>
            <person name="Yuan J."/>
            <person name="Yang F."/>
            <person name="Li L."/>
        </authorList>
    </citation>
    <scope>NUCLEOTIDE SEQUENCE</scope>
    <source>
        <strain evidence="2">G4R7</strain>
    </source>
</reference>
<dbReference type="Proteomes" id="UP001179361">
    <property type="component" value="Unassembled WGS sequence"/>
</dbReference>
<protein>
    <submittedName>
        <fullName evidence="2">DUF4390 domain-containing protein</fullName>
    </submittedName>
</protein>
<evidence type="ECO:0000313" key="2">
    <source>
        <dbReference type="EMBL" id="MCD2518300.1"/>
    </source>
</evidence>
<dbReference type="Pfam" id="PF14334">
    <property type="entry name" value="DUF4390"/>
    <property type="match status" value="1"/>
</dbReference>
<evidence type="ECO:0000313" key="3">
    <source>
        <dbReference type="Proteomes" id="UP001179361"/>
    </source>
</evidence>
<evidence type="ECO:0000256" key="1">
    <source>
        <dbReference type="SAM" id="SignalP"/>
    </source>
</evidence>
<dbReference type="PROSITE" id="PS51257">
    <property type="entry name" value="PROKAR_LIPOPROTEIN"/>
    <property type="match status" value="1"/>
</dbReference>
<sequence length="191" mass="21749">MTLRFFCLLACQLLLVFACAQARAADGVDITQADIQLSDDGYRLNTRFSFDLNHELQEAVQNGIKLHFTTEIEMTRPRWWWRDEKAVFSKRTISISYDVLTRQYNVSSGGTVPQSFPTLDEALSLIRRPARWLIAPKGALKAGESYEVSIRMFMDRDFLSKPLQVNAINDSSWRLASNRKTFTYKAGPSAG</sequence>
<accession>A0ABS8QCF2</accession>
<proteinExistence type="predicted"/>
<gene>
    <name evidence="2" type="ORF">LQ564_18485</name>
</gene>
<organism evidence="2 3">
    <name type="scientific">Massilia phyllostachyos</name>
    <dbReference type="NCBI Taxonomy" id="2898585"/>
    <lineage>
        <taxon>Bacteria</taxon>
        <taxon>Pseudomonadati</taxon>
        <taxon>Pseudomonadota</taxon>
        <taxon>Betaproteobacteria</taxon>
        <taxon>Burkholderiales</taxon>
        <taxon>Oxalobacteraceae</taxon>
        <taxon>Telluria group</taxon>
        <taxon>Massilia</taxon>
    </lineage>
</organism>
<feature type="signal peptide" evidence="1">
    <location>
        <begin position="1"/>
        <end position="24"/>
    </location>
</feature>
<dbReference type="EMBL" id="JAJNOC010000006">
    <property type="protein sequence ID" value="MCD2518300.1"/>
    <property type="molecule type" value="Genomic_DNA"/>
</dbReference>
<dbReference type="RefSeq" id="WP_231059583.1">
    <property type="nucleotide sequence ID" value="NZ_JAJNOC010000006.1"/>
</dbReference>
<comment type="caution">
    <text evidence="2">The sequence shown here is derived from an EMBL/GenBank/DDBJ whole genome shotgun (WGS) entry which is preliminary data.</text>
</comment>
<dbReference type="InterPro" id="IPR025500">
    <property type="entry name" value="DUF4390"/>
</dbReference>
<keyword evidence="3" id="KW-1185">Reference proteome</keyword>
<feature type="chain" id="PRO_5046152341" evidence="1">
    <location>
        <begin position="25"/>
        <end position="191"/>
    </location>
</feature>
<keyword evidence="1" id="KW-0732">Signal</keyword>